<reference evidence="1" key="1">
    <citation type="journal article" date="2020" name="mSystems">
        <title>Genome- and Community-Level Interaction Insights into Carbon Utilization and Element Cycling Functions of Hydrothermarchaeota in Hydrothermal Sediment.</title>
        <authorList>
            <person name="Zhou Z."/>
            <person name="Liu Y."/>
            <person name="Xu W."/>
            <person name="Pan J."/>
            <person name="Luo Z.H."/>
            <person name="Li M."/>
        </authorList>
    </citation>
    <scope>NUCLEOTIDE SEQUENCE [LARGE SCALE GENOMIC DNA]</scope>
    <source>
        <strain evidence="1">SpSt-604</strain>
    </source>
</reference>
<organism evidence="1">
    <name type="scientific">Fervidobacterium pennivorans</name>
    <dbReference type="NCBI Taxonomy" id="93466"/>
    <lineage>
        <taxon>Bacteria</taxon>
        <taxon>Thermotogati</taxon>
        <taxon>Thermotogota</taxon>
        <taxon>Thermotogae</taxon>
        <taxon>Thermotogales</taxon>
        <taxon>Fervidobacteriaceae</taxon>
        <taxon>Fervidobacterium</taxon>
    </lineage>
</organism>
<protein>
    <submittedName>
        <fullName evidence="1">Uncharacterized protein</fullName>
    </submittedName>
</protein>
<dbReference type="EMBL" id="DSZT01000171">
    <property type="protein sequence ID" value="HGU42358.1"/>
    <property type="molecule type" value="Genomic_DNA"/>
</dbReference>
<gene>
    <name evidence="1" type="ORF">ENT72_05525</name>
</gene>
<name>A0A7C4RYH4_FERPE</name>
<comment type="caution">
    <text evidence="1">The sequence shown here is derived from an EMBL/GenBank/DDBJ whole genome shotgun (WGS) entry which is preliminary data.</text>
</comment>
<accession>A0A7C4RYH4</accession>
<proteinExistence type="predicted"/>
<sequence>MSSSPAIGPDGTVYVGSYDGYLYTFQTLNFGLSDSSWRKFRSIICNTGRYGEN</sequence>
<evidence type="ECO:0000313" key="1">
    <source>
        <dbReference type="EMBL" id="HGU42358.1"/>
    </source>
</evidence>
<dbReference type="AlphaFoldDB" id="A0A7C4RYH4"/>